<dbReference type="OrthoDB" id="5910913at2759"/>
<feature type="domain" description="DUF38" evidence="2">
    <location>
        <begin position="148"/>
        <end position="277"/>
    </location>
</feature>
<evidence type="ECO:0000313" key="4">
    <source>
        <dbReference type="Proteomes" id="UP000008281"/>
    </source>
</evidence>
<feature type="domain" description="F-box" evidence="1">
    <location>
        <begin position="20"/>
        <end position="59"/>
    </location>
</feature>
<dbReference type="GeneID" id="9808750"/>
<dbReference type="PANTHER" id="PTHR23014">
    <property type="entry name" value="F-BOX A PROTEIN"/>
    <property type="match status" value="1"/>
</dbReference>
<dbReference type="InterPro" id="IPR001810">
    <property type="entry name" value="F-box_dom"/>
</dbReference>
<dbReference type="PANTHER" id="PTHR23014:SF1">
    <property type="entry name" value="DUF38 DOMAIN-CONTAINING PROTEIN-RELATED"/>
    <property type="match status" value="1"/>
</dbReference>
<dbReference type="CTD" id="9808750"/>
<proteinExistence type="predicted"/>
<evidence type="ECO:0000259" key="2">
    <source>
        <dbReference type="Pfam" id="PF01827"/>
    </source>
</evidence>
<reference evidence="3" key="1">
    <citation type="submission" date="2007-07" db="EMBL/GenBank/DDBJ databases">
        <title>PCAP assembly of the Caenorhabditis remanei genome.</title>
        <authorList>
            <consortium name="The Caenorhabditis remanei Sequencing Consortium"/>
            <person name="Wilson R.K."/>
        </authorList>
    </citation>
    <scope>NUCLEOTIDE SEQUENCE [LARGE SCALE GENOMIC DNA]</scope>
    <source>
        <strain evidence="3">PB4641</strain>
    </source>
</reference>
<dbReference type="FunCoup" id="E3MGT6">
    <property type="interactions" value="3638"/>
</dbReference>
<dbReference type="HOGENOM" id="CLU_030831_0_3_1"/>
<evidence type="ECO:0008006" key="5">
    <source>
        <dbReference type="Google" id="ProtNLM"/>
    </source>
</evidence>
<organism evidence="4">
    <name type="scientific">Caenorhabditis remanei</name>
    <name type="common">Caenorhabditis vulgaris</name>
    <dbReference type="NCBI Taxonomy" id="31234"/>
    <lineage>
        <taxon>Eukaryota</taxon>
        <taxon>Metazoa</taxon>
        <taxon>Ecdysozoa</taxon>
        <taxon>Nematoda</taxon>
        <taxon>Chromadorea</taxon>
        <taxon>Rhabditida</taxon>
        <taxon>Rhabditina</taxon>
        <taxon>Rhabditomorpha</taxon>
        <taxon>Rhabditoidea</taxon>
        <taxon>Rhabditidae</taxon>
        <taxon>Peloderinae</taxon>
        <taxon>Caenorhabditis</taxon>
    </lineage>
</organism>
<gene>
    <name evidence="3" type="ORF">CRE_23319</name>
</gene>
<dbReference type="Pfam" id="PF01827">
    <property type="entry name" value="FTH"/>
    <property type="match status" value="1"/>
</dbReference>
<dbReference type="Proteomes" id="UP000008281">
    <property type="component" value="Unassembled WGS sequence"/>
</dbReference>
<name>E3MGT6_CAERE</name>
<keyword evidence="4" id="KW-1185">Reference proteome</keyword>
<dbReference type="KEGG" id="crq:GCK72_021420"/>
<dbReference type="InterPro" id="IPR002900">
    <property type="entry name" value="DUF38/FTH_CAE_spp"/>
</dbReference>
<protein>
    <recommendedName>
        <fullName evidence="5">F-box domain-containing protein</fullName>
    </recommendedName>
</protein>
<dbReference type="RefSeq" id="XP_003104550.2">
    <property type="nucleotide sequence ID" value="XM_003104502.2"/>
</dbReference>
<dbReference type="InterPro" id="IPR036047">
    <property type="entry name" value="F-box-like_dom_sf"/>
</dbReference>
<dbReference type="Pfam" id="PF00646">
    <property type="entry name" value="F-box"/>
    <property type="match status" value="1"/>
</dbReference>
<evidence type="ECO:0000259" key="1">
    <source>
        <dbReference type="Pfam" id="PF00646"/>
    </source>
</evidence>
<evidence type="ECO:0000313" key="3">
    <source>
        <dbReference type="EMBL" id="EFP01703.1"/>
    </source>
</evidence>
<dbReference type="EMBL" id="DS268444">
    <property type="protein sequence ID" value="EFP01703.1"/>
    <property type="molecule type" value="Genomic_DNA"/>
</dbReference>
<accession>E3MGT6</accession>
<dbReference type="SUPFAM" id="SSF81383">
    <property type="entry name" value="F-box domain"/>
    <property type="match status" value="1"/>
</dbReference>
<sequence length="329" mass="38255">MNLAKNFIASLSQKKHPDYLSRMPELAMAGILDHCDFLDVQRLRKTCHYLRNFIYDVKPDAKIINMNITLTDASICLEFQTRRKFQLEYYNDQYIINRITKKKRVLKYQSARQRFFKDIIYILSHQKSSFINFYVALNCSNQEKTSKEFLSILNIIFKSRSRPLSTETLGLRVSNGENILAILSCLEVKNVSILNANGFSTLLDLGTVAELRQWKQAKQIEIRHFLVDGDIFRKCSNLEKAYIQFAELRLEHVLMLRETFLSSPAANFFHFGFHSFTERHQLIEALGPPNSETSAVKNWFFRIPGSKEGVAVRLLSYSIDMTRITVPNM</sequence>
<dbReference type="AlphaFoldDB" id="E3MGT6"/>
<dbReference type="InParanoid" id="E3MGT6"/>